<accession>A0A844YW65</accession>
<evidence type="ECO:0000256" key="1">
    <source>
        <dbReference type="SAM" id="SignalP"/>
    </source>
</evidence>
<dbReference type="OrthoDB" id="7505503at2"/>
<dbReference type="AlphaFoldDB" id="A0A844YW65"/>
<gene>
    <name evidence="2" type="ORF">GRI99_06540</name>
</gene>
<evidence type="ECO:0000313" key="2">
    <source>
        <dbReference type="EMBL" id="MXO71296.1"/>
    </source>
</evidence>
<dbReference type="EMBL" id="WTYV01000002">
    <property type="protein sequence ID" value="MXO71296.1"/>
    <property type="molecule type" value="Genomic_DNA"/>
</dbReference>
<dbReference type="RefSeq" id="WP_160771226.1">
    <property type="nucleotide sequence ID" value="NZ_WTYV01000002.1"/>
</dbReference>
<comment type="caution">
    <text evidence="2">The sequence shown here is derived from an EMBL/GenBank/DDBJ whole genome shotgun (WGS) entry which is preliminary data.</text>
</comment>
<reference evidence="2 3" key="1">
    <citation type="submission" date="2019-12" db="EMBL/GenBank/DDBJ databases">
        <title>Genomic-based taxomic classification of the family Erythrobacteraceae.</title>
        <authorList>
            <person name="Xu L."/>
        </authorList>
    </citation>
    <scope>NUCLEOTIDE SEQUENCE [LARGE SCALE GENOMIC DNA]</scope>
    <source>
        <strain evidence="2 3">M0322</strain>
    </source>
</reference>
<sequence length="168" mass="16692">MNRLFATVLALVPAALALGGCASSSGDYPSLAIRDAERVSGTIAAPATPAAPPPPAPAAADLAALLATIREGHDRFTGQAPAANRAVSAARGAGVGTDAWSVAQVAVANLEAQRSQVMIALADLDRIYASAAIEGADVTATAAALAQANALVEQENAEIDRLLGALAN</sequence>
<organism evidence="2 3">
    <name type="scientific">Alteraurantiacibacter buctensis</name>
    <dbReference type="NCBI Taxonomy" id="1503981"/>
    <lineage>
        <taxon>Bacteria</taxon>
        <taxon>Pseudomonadati</taxon>
        <taxon>Pseudomonadota</taxon>
        <taxon>Alphaproteobacteria</taxon>
        <taxon>Sphingomonadales</taxon>
        <taxon>Erythrobacteraceae</taxon>
        <taxon>Alteraurantiacibacter</taxon>
    </lineage>
</organism>
<proteinExistence type="predicted"/>
<evidence type="ECO:0000313" key="3">
    <source>
        <dbReference type="Proteomes" id="UP000466966"/>
    </source>
</evidence>
<keyword evidence="1" id="KW-0732">Signal</keyword>
<protein>
    <recommendedName>
        <fullName evidence="4">Lipoprotein</fullName>
    </recommendedName>
</protein>
<feature type="chain" id="PRO_5032772595" description="Lipoprotein" evidence="1">
    <location>
        <begin position="18"/>
        <end position="168"/>
    </location>
</feature>
<dbReference type="Proteomes" id="UP000466966">
    <property type="component" value="Unassembled WGS sequence"/>
</dbReference>
<name>A0A844YW65_9SPHN</name>
<feature type="signal peptide" evidence="1">
    <location>
        <begin position="1"/>
        <end position="17"/>
    </location>
</feature>
<dbReference type="PROSITE" id="PS51257">
    <property type="entry name" value="PROKAR_LIPOPROTEIN"/>
    <property type="match status" value="1"/>
</dbReference>
<keyword evidence="3" id="KW-1185">Reference proteome</keyword>
<evidence type="ECO:0008006" key="4">
    <source>
        <dbReference type="Google" id="ProtNLM"/>
    </source>
</evidence>